<dbReference type="Proteomes" id="UP001140510">
    <property type="component" value="Unassembled WGS sequence"/>
</dbReference>
<dbReference type="Pfam" id="PF00651">
    <property type="entry name" value="BTB"/>
    <property type="match status" value="1"/>
</dbReference>
<keyword evidence="3" id="KW-1185">Reference proteome</keyword>
<comment type="caution">
    <text evidence="2">The sequence shown here is derived from an EMBL/GenBank/DDBJ whole genome shotgun (WGS) entry which is preliminary data.</text>
</comment>
<dbReference type="SUPFAM" id="SSF54695">
    <property type="entry name" value="POZ domain"/>
    <property type="match status" value="1"/>
</dbReference>
<evidence type="ECO:0000313" key="2">
    <source>
        <dbReference type="EMBL" id="KAJ4406001.1"/>
    </source>
</evidence>
<dbReference type="EMBL" id="JAPEVA010000030">
    <property type="protein sequence ID" value="KAJ4406001.1"/>
    <property type="molecule type" value="Genomic_DNA"/>
</dbReference>
<protein>
    <recommendedName>
        <fullName evidence="1">BTB domain-containing protein</fullName>
    </recommendedName>
</protein>
<dbReference type="InterPro" id="IPR011333">
    <property type="entry name" value="SKP1/BTB/POZ_sf"/>
</dbReference>
<dbReference type="Gene3D" id="3.30.710.10">
    <property type="entry name" value="Potassium Channel Kv1.1, Chain A"/>
    <property type="match status" value="1"/>
</dbReference>
<dbReference type="InterPro" id="IPR000210">
    <property type="entry name" value="BTB/POZ_dom"/>
</dbReference>
<feature type="domain" description="BTB" evidence="1">
    <location>
        <begin position="23"/>
        <end position="89"/>
    </location>
</feature>
<dbReference type="OrthoDB" id="194443at2759"/>
<reference evidence="2" key="1">
    <citation type="submission" date="2022-10" db="EMBL/GenBank/DDBJ databases">
        <title>Tapping the CABI collections for fungal endophytes: first genome assemblies for Collariella, Neodidymelliopsis, Ascochyta clinopodiicola, Didymella pomorum, Didymosphaeria variabile, Neocosmospora piperis and Neocucurbitaria cava.</title>
        <authorList>
            <person name="Hill R."/>
        </authorList>
    </citation>
    <scope>NUCLEOTIDE SEQUENCE</scope>
    <source>
        <strain evidence="2">IMI 355091</strain>
    </source>
</reference>
<name>A0A9W8ZDW9_9PLEO</name>
<dbReference type="AlphaFoldDB" id="A0A9W8ZDW9"/>
<dbReference type="PANTHER" id="PTHR47843">
    <property type="entry name" value="BTB DOMAIN-CONTAINING PROTEIN-RELATED"/>
    <property type="match status" value="1"/>
</dbReference>
<dbReference type="CDD" id="cd18186">
    <property type="entry name" value="BTB_POZ_ZBTB_KLHL-like"/>
    <property type="match status" value="1"/>
</dbReference>
<organism evidence="2 3">
    <name type="scientific">Didymella pomorum</name>
    <dbReference type="NCBI Taxonomy" id="749634"/>
    <lineage>
        <taxon>Eukaryota</taxon>
        <taxon>Fungi</taxon>
        <taxon>Dikarya</taxon>
        <taxon>Ascomycota</taxon>
        <taxon>Pezizomycotina</taxon>
        <taxon>Dothideomycetes</taxon>
        <taxon>Pleosporomycetidae</taxon>
        <taxon>Pleosporales</taxon>
        <taxon>Pleosporineae</taxon>
        <taxon>Didymellaceae</taxon>
        <taxon>Didymella</taxon>
    </lineage>
</organism>
<accession>A0A9W8ZDW9</accession>
<proteinExistence type="predicted"/>
<gene>
    <name evidence="2" type="ORF">N0V91_004885</name>
</gene>
<evidence type="ECO:0000259" key="1">
    <source>
        <dbReference type="PROSITE" id="PS50097"/>
    </source>
</evidence>
<dbReference type="PANTHER" id="PTHR47843:SF2">
    <property type="entry name" value="BTB DOMAIN-CONTAINING PROTEIN"/>
    <property type="match status" value="1"/>
</dbReference>
<dbReference type="PROSITE" id="PS50097">
    <property type="entry name" value="BTB"/>
    <property type="match status" value="1"/>
</dbReference>
<sequence length="105" mass="11944">MPPGDTAARKPPRISAHGAKFATIVSIEAAQNPFIVHEELLKYHSPFFRAAFGGNFEESEIQKAQVEALAETVDLFVHWLYHQRLSDKQDNADLFKLWHLSEPDE</sequence>
<evidence type="ECO:0000313" key="3">
    <source>
        <dbReference type="Proteomes" id="UP001140510"/>
    </source>
</evidence>